<feature type="compositionally biased region" description="Polar residues" evidence="1">
    <location>
        <begin position="434"/>
        <end position="446"/>
    </location>
</feature>
<dbReference type="AlphaFoldDB" id="A0AAD6WTU5"/>
<reference evidence="2" key="1">
    <citation type="submission" date="2023-03" db="EMBL/GenBank/DDBJ databases">
        <title>Massive genome expansion in bonnet fungi (Mycena s.s.) driven by repeated elements and novel gene families across ecological guilds.</title>
        <authorList>
            <consortium name="Lawrence Berkeley National Laboratory"/>
            <person name="Harder C.B."/>
            <person name="Miyauchi S."/>
            <person name="Viragh M."/>
            <person name="Kuo A."/>
            <person name="Thoen E."/>
            <person name="Andreopoulos B."/>
            <person name="Lu D."/>
            <person name="Skrede I."/>
            <person name="Drula E."/>
            <person name="Henrissat B."/>
            <person name="Morin E."/>
            <person name="Kohler A."/>
            <person name="Barry K."/>
            <person name="LaButti K."/>
            <person name="Morin E."/>
            <person name="Salamov A."/>
            <person name="Lipzen A."/>
            <person name="Mereny Z."/>
            <person name="Hegedus B."/>
            <person name="Baldrian P."/>
            <person name="Stursova M."/>
            <person name="Weitz H."/>
            <person name="Taylor A."/>
            <person name="Grigoriev I.V."/>
            <person name="Nagy L.G."/>
            <person name="Martin F."/>
            <person name="Kauserud H."/>
        </authorList>
    </citation>
    <scope>NUCLEOTIDE SEQUENCE</scope>
    <source>
        <strain evidence="2">CBHHK200</strain>
    </source>
</reference>
<feature type="region of interest" description="Disordered" evidence="1">
    <location>
        <begin position="563"/>
        <end position="588"/>
    </location>
</feature>
<organism evidence="2 3">
    <name type="scientific">Mycena alexandri</name>
    <dbReference type="NCBI Taxonomy" id="1745969"/>
    <lineage>
        <taxon>Eukaryota</taxon>
        <taxon>Fungi</taxon>
        <taxon>Dikarya</taxon>
        <taxon>Basidiomycota</taxon>
        <taxon>Agaricomycotina</taxon>
        <taxon>Agaricomycetes</taxon>
        <taxon>Agaricomycetidae</taxon>
        <taxon>Agaricales</taxon>
        <taxon>Marasmiineae</taxon>
        <taxon>Mycenaceae</taxon>
        <taxon>Mycena</taxon>
    </lineage>
</organism>
<feature type="region of interest" description="Disordered" evidence="1">
    <location>
        <begin position="416"/>
        <end position="446"/>
    </location>
</feature>
<feature type="compositionally biased region" description="Basic residues" evidence="1">
    <location>
        <begin position="838"/>
        <end position="855"/>
    </location>
</feature>
<feature type="region of interest" description="Disordered" evidence="1">
    <location>
        <begin position="339"/>
        <end position="401"/>
    </location>
</feature>
<evidence type="ECO:0000313" key="2">
    <source>
        <dbReference type="EMBL" id="KAJ7026918.1"/>
    </source>
</evidence>
<proteinExistence type="predicted"/>
<comment type="caution">
    <text evidence="2">The sequence shown here is derived from an EMBL/GenBank/DDBJ whole genome shotgun (WGS) entry which is preliminary data.</text>
</comment>
<evidence type="ECO:0000313" key="3">
    <source>
        <dbReference type="Proteomes" id="UP001218188"/>
    </source>
</evidence>
<sequence>MPRAGTAARKRAREGLPAVKPGKASWVFGTKAVFFSRHKDEFLAAVETKTQGTFYSKVAQLYLKKYGYHTEWDADLEDEDSVADDVDPDEEVNSLAPEEAEFRADYFTKLRTKLGVWYNTQYKTDLPTKKTQKMSFTKLFDKPELEPPTPVKMRTLHYYSRHFYTERIKARVAARWQALSRLPNPPKMITVRTKVTKEAWLAETQEFRDEVTLALEKEYATAQKAYQIAVAEEAPTTAEEFSVALNNAAYYLQPFADAIHERFGMNVALMLCGPIPDRGGRIEVRSVHSGTSNGLVPRIWSDFDRGNFDVAQRSFVDFTHHCFTDDECEARALKTMVPAAEEEVDDAAGRSMREDDPMSRQSAPDATGPTGDDPIDNAPTPLFTMPTSTAVTQDTGPLNSDDPIDNAPTPLFTMPTSTAATKDTGPLPARPTPIDTTPMPSFSAMESSTDARMPTLTDEEYAAIIAAAGGEDAWVKAGDFDLSNGDLDLDLDLDLLQSSAYTETGWLKGGDEDMGSGEPDDARLGQVLQLPPLHTADAFAGGGRGIDRHANGVSVSGRQAVVGAPAGDENSAGQGKRNVERPKPKPAYRGALSKLVEQAVLERPEVNPDAQGPLDAEGQKPVTREMTVAADDDKAGEEEVQGDDDGGEVNGVWEEEDMSEWPDELKYAYAGFERGQDWGGDVWKACVDALIAVERAQGFRAKGWLSWDKPFALTSEIGPTANEGSMADRWWNWWGRVQPASRMQPSGKFSLPERVPLVEWENLGKMSGRNGVLLYVGALLWWGEAAAETENEKEREVLMKDWRWAVDDVASVLRLAAASTISAAKKSTEPTAADCNKPKKAKGKKPTAGKPKSTRPKAAPADAKAGTPKVATQTATERKRGSKRRQADVPGEKENEPARKRARRR</sequence>
<feature type="region of interest" description="Disordered" evidence="1">
    <location>
        <begin position="603"/>
        <end position="624"/>
    </location>
</feature>
<feature type="compositionally biased region" description="Basic and acidic residues" evidence="1">
    <location>
        <begin position="347"/>
        <end position="358"/>
    </location>
</feature>
<feature type="compositionally biased region" description="Acidic residues" evidence="1">
    <location>
        <begin position="634"/>
        <end position="648"/>
    </location>
</feature>
<keyword evidence="3" id="KW-1185">Reference proteome</keyword>
<feature type="region of interest" description="Disordered" evidence="1">
    <location>
        <begin position="821"/>
        <end position="905"/>
    </location>
</feature>
<name>A0AAD6WTU5_9AGAR</name>
<protein>
    <submittedName>
        <fullName evidence="2">Uncharacterized protein</fullName>
    </submittedName>
</protein>
<feature type="region of interest" description="Disordered" evidence="1">
    <location>
        <begin position="629"/>
        <end position="648"/>
    </location>
</feature>
<evidence type="ECO:0000256" key="1">
    <source>
        <dbReference type="SAM" id="MobiDB-lite"/>
    </source>
</evidence>
<feature type="compositionally biased region" description="Basic and acidic residues" evidence="1">
    <location>
        <begin position="885"/>
        <end position="899"/>
    </location>
</feature>
<dbReference type="EMBL" id="JARJCM010000131">
    <property type="protein sequence ID" value="KAJ7026918.1"/>
    <property type="molecule type" value="Genomic_DNA"/>
</dbReference>
<feature type="compositionally biased region" description="Polar residues" evidence="1">
    <location>
        <begin position="385"/>
        <end position="398"/>
    </location>
</feature>
<gene>
    <name evidence="2" type="ORF">C8F04DRAFT_1267515</name>
</gene>
<dbReference type="Proteomes" id="UP001218188">
    <property type="component" value="Unassembled WGS sequence"/>
</dbReference>
<accession>A0AAD6WTU5</accession>